<keyword evidence="1" id="KW-0808">Transferase</keyword>
<evidence type="ECO:0000313" key="4">
    <source>
        <dbReference type="Proteomes" id="UP000622610"/>
    </source>
</evidence>
<reference evidence="3" key="2">
    <citation type="submission" date="2020-09" db="EMBL/GenBank/DDBJ databases">
        <authorList>
            <person name="Sun Q."/>
            <person name="Sedlacek I."/>
        </authorList>
    </citation>
    <scope>NUCLEOTIDE SEQUENCE</scope>
    <source>
        <strain evidence="3">CCM 8433</strain>
    </source>
</reference>
<evidence type="ECO:0000313" key="3">
    <source>
        <dbReference type="EMBL" id="GGI66292.1"/>
    </source>
</evidence>
<protein>
    <submittedName>
        <fullName evidence="3">Uncharacterized protein</fullName>
    </submittedName>
</protein>
<proteinExistence type="predicted"/>
<reference evidence="3" key="1">
    <citation type="journal article" date="2014" name="Int. J. Syst. Evol. Microbiol.">
        <title>Complete genome sequence of Corynebacterium casei LMG S-19264T (=DSM 44701T), isolated from a smear-ripened cheese.</title>
        <authorList>
            <consortium name="US DOE Joint Genome Institute (JGI-PGF)"/>
            <person name="Walter F."/>
            <person name="Albersmeier A."/>
            <person name="Kalinowski J."/>
            <person name="Ruckert C."/>
        </authorList>
    </citation>
    <scope>NUCLEOTIDE SEQUENCE</scope>
    <source>
        <strain evidence="3">CCM 8433</strain>
    </source>
</reference>
<dbReference type="PANTHER" id="PTHR36449">
    <property type="entry name" value="ACETYLTRANSFERASE-RELATED"/>
    <property type="match status" value="1"/>
</dbReference>
<dbReference type="AlphaFoldDB" id="A0A917N6X3"/>
<keyword evidence="4" id="KW-1185">Reference proteome</keyword>
<dbReference type="Gene3D" id="3.40.630.30">
    <property type="match status" value="1"/>
</dbReference>
<dbReference type="EMBL" id="BMDT01000009">
    <property type="protein sequence ID" value="GGI66292.1"/>
    <property type="molecule type" value="Genomic_DNA"/>
</dbReference>
<evidence type="ECO:0000256" key="1">
    <source>
        <dbReference type="ARBA" id="ARBA00022679"/>
    </source>
</evidence>
<sequence>MKLLTLTISELKGYLQEFKGPELHDFLLTFKVSKNESIQTFFCKQAIMRDEEDALRTFVVLDLENDNSIVGFFSLTITNRIFSDGVSKNQMKRISSKAAKDRMFTSILISKLGRSDFYKGKISGEEIMRIALDKSYEIYLNSGLKHVCVDYYDNRQLEMFYLEECSFLKYQYDQESRMNYCFYKFT</sequence>
<gene>
    <name evidence="3" type="ORF">GCM10011482_19460</name>
</gene>
<dbReference type="RefSeq" id="WP_188368121.1">
    <property type="nucleotide sequence ID" value="NZ_BMDT01000009.1"/>
</dbReference>
<comment type="caution">
    <text evidence="3">The sequence shown here is derived from an EMBL/GenBank/DDBJ whole genome shotgun (WGS) entry which is preliminary data.</text>
</comment>
<dbReference type="Proteomes" id="UP000622610">
    <property type="component" value="Unassembled WGS sequence"/>
</dbReference>
<accession>A0A917N6X3</accession>
<dbReference type="PANTHER" id="PTHR36449:SF1">
    <property type="entry name" value="ACETYLTRANSFERASE"/>
    <property type="match status" value="1"/>
</dbReference>
<name>A0A917N6X3_9ENTE</name>
<dbReference type="GO" id="GO:0016746">
    <property type="term" value="F:acyltransferase activity"/>
    <property type="evidence" value="ECO:0007669"/>
    <property type="project" value="UniProtKB-KW"/>
</dbReference>
<evidence type="ECO:0000256" key="2">
    <source>
        <dbReference type="ARBA" id="ARBA00023315"/>
    </source>
</evidence>
<keyword evidence="2" id="KW-0012">Acyltransferase</keyword>
<organism evidence="3 4">
    <name type="scientific">Enterococcus alcedinis</name>
    <dbReference type="NCBI Taxonomy" id="1274384"/>
    <lineage>
        <taxon>Bacteria</taxon>
        <taxon>Bacillati</taxon>
        <taxon>Bacillota</taxon>
        <taxon>Bacilli</taxon>
        <taxon>Lactobacillales</taxon>
        <taxon>Enterococcaceae</taxon>
        <taxon>Enterococcus</taxon>
    </lineage>
</organism>